<dbReference type="GO" id="GO:0046872">
    <property type="term" value="F:metal ion binding"/>
    <property type="evidence" value="ECO:0007669"/>
    <property type="project" value="UniProtKB-KW"/>
</dbReference>
<dbReference type="PANTHER" id="PTHR11207:SF0">
    <property type="entry name" value="RIBONUCLEASE 3"/>
    <property type="match status" value="1"/>
</dbReference>
<dbReference type="SMART" id="SM00535">
    <property type="entry name" value="RIBOc"/>
    <property type="match status" value="1"/>
</dbReference>
<dbReference type="EMBL" id="DXFB01000102">
    <property type="protein sequence ID" value="HIX45314.1"/>
    <property type="molecule type" value="Genomic_DNA"/>
</dbReference>
<sequence>MLCRREPYSVFYNMFGICPRDISLFEQACRHRSAARLAMKGQDNERLEFLGDAVLGTIVADLVYSTYDAQREGFLSSTRSKIVKRETLNHIAIELGIDKIVEVNTHNIAHNNYMYGNALEALVGAIYIDQGYEQCRKIVEERIIKPYIDLKQIANEEVNFKSRLIEWCQRYRVSYDFVIDKSTHDEHNNPVFHACVMLAGVSAGEGMGYTKKEAQQHAASMALKRIARDRNWAKELYAKPQKECAEAREFRGEEAVGA</sequence>
<dbReference type="NCBIfam" id="TIGR02191">
    <property type="entry name" value="RNaseIII"/>
    <property type="match status" value="1"/>
</dbReference>
<feature type="binding site" evidence="8">
    <location>
        <position position="120"/>
    </location>
    <ligand>
        <name>Mg(2+)</name>
        <dbReference type="ChEBI" id="CHEBI:18420"/>
    </ligand>
</feature>
<dbReference type="Gene3D" id="1.10.1520.10">
    <property type="entry name" value="Ribonuclease III domain"/>
    <property type="match status" value="1"/>
</dbReference>
<feature type="domain" description="DRBM" evidence="9">
    <location>
        <begin position="159"/>
        <end position="228"/>
    </location>
</feature>
<dbReference type="EC" id="3.1.26.3" evidence="8"/>
<comment type="catalytic activity">
    <reaction evidence="1 8">
        <text>Endonucleolytic cleavage to 5'-phosphomonoester.</text>
        <dbReference type="EC" id="3.1.26.3"/>
    </reaction>
</comment>
<dbReference type="InterPro" id="IPR000999">
    <property type="entry name" value="RNase_III_dom"/>
</dbReference>
<dbReference type="InterPro" id="IPR011907">
    <property type="entry name" value="RNase_III"/>
</dbReference>
<comment type="cofactor">
    <cofactor evidence="8">
        <name>Mg(2+)</name>
        <dbReference type="ChEBI" id="CHEBI:18420"/>
    </cofactor>
</comment>
<dbReference type="InterPro" id="IPR014720">
    <property type="entry name" value="dsRBD_dom"/>
</dbReference>
<dbReference type="GO" id="GO:0003725">
    <property type="term" value="F:double-stranded RNA binding"/>
    <property type="evidence" value="ECO:0007669"/>
    <property type="project" value="TreeGrafter"/>
</dbReference>
<evidence type="ECO:0000256" key="7">
    <source>
        <dbReference type="ARBA" id="ARBA00022884"/>
    </source>
</evidence>
<keyword evidence="8" id="KW-0963">Cytoplasm</keyword>
<feature type="binding site" evidence="8">
    <location>
        <position position="117"/>
    </location>
    <ligand>
        <name>Mg(2+)</name>
        <dbReference type="ChEBI" id="CHEBI:18420"/>
    </ligand>
</feature>
<keyword evidence="8" id="KW-0479">Metal-binding</keyword>
<accession>A0A9D1VQR8</accession>
<dbReference type="SUPFAM" id="SSF54768">
    <property type="entry name" value="dsRNA-binding domain-like"/>
    <property type="match status" value="1"/>
</dbReference>
<dbReference type="PROSITE" id="PS50137">
    <property type="entry name" value="DS_RBD"/>
    <property type="match status" value="1"/>
</dbReference>
<feature type="binding site" evidence="8">
    <location>
        <position position="48"/>
    </location>
    <ligand>
        <name>Mg(2+)</name>
        <dbReference type="ChEBI" id="CHEBI:18420"/>
    </ligand>
</feature>
<keyword evidence="8" id="KW-0699">rRNA-binding</keyword>
<dbReference type="Pfam" id="PF14622">
    <property type="entry name" value="Ribonucleas_3_3"/>
    <property type="match status" value="1"/>
</dbReference>
<feature type="active site" evidence="8">
    <location>
        <position position="120"/>
    </location>
</feature>
<keyword evidence="8" id="KW-0698">rRNA processing</keyword>
<dbReference type="PROSITE" id="PS50142">
    <property type="entry name" value="RNASE_3_2"/>
    <property type="match status" value="1"/>
</dbReference>
<reference evidence="11" key="2">
    <citation type="submission" date="2021-04" db="EMBL/GenBank/DDBJ databases">
        <authorList>
            <person name="Gilroy R."/>
        </authorList>
    </citation>
    <scope>NUCLEOTIDE SEQUENCE</scope>
    <source>
        <strain evidence="11">ChiHjej12B11-16260</strain>
    </source>
</reference>
<dbReference type="Proteomes" id="UP000824246">
    <property type="component" value="Unassembled WGS sequence"/>
</dbReference>
<evidence type="ECO:0000256" key="6">
    <source>
        <dbReference type="ARBA" id="ARBA00022801"/>
    </source>
</evidence>
<evidence type="ECO:0000256" key="4">
    <source>
        <dbReference type="ARBA" id="ARBA00022722"/>
    </source>
</evidence>
<comment type="subcellular location">
    <subcellularLocation>
        <location evidence="8">Cytoplasm</location>
    </subcellularLocation>
</comment>
<dbReference type="Gene3D" id="3.30.160.20">
    <property type="match status" value="1"/>
</dbReference>
<comment type="caution">
    <text evidence="11">The sequence shown here is derived from an EMBL/GenBank/DDBJ whole genome shotgun (WGS) entry which is preliminary data.</text>
</comment>
<dbReference type="GO" id="GO:0005737">
    <property type="term" value="C:cytoplasm"/>
    <property type="evidence" value="ECO:0007669"/>
    <property type="project" value="UniProtKB-SubCell"/>
</dbReference>
<keyword evidence="7 8" id="KW-0694">RNA-binding</keyword>
<dbReference type="SUPFAM" id="SSF69065">
    <property type="entry name" value="RNase III domain-like"/>
    <property type="match status" value="1"/>
</dbReference>
<dbReference type="GO" id="GO:0006364">
    <property type="term" value="P:rRNA processing"/>
    <property type="evidence" value="ECO:0007669"/>
    <property type="project" value="UniProtKB-UniRule"/>
</dbReference>
<dbReference type="SMART" id="SM00358">
    <property type="entry name" value="DSRM"/>
    <property type="match status" value="1"/>
</dbReference>
<dbReference type="GO" id="GO:0004525">
    <property type="term" value="F:ribonuclease III activity"/>
    <property type="evidence" value="ECO:0007669"/>
    <property type="project" value="UniProtKB-UniRule"/>
</dbReference>
<evidence type="ECO:0000313" key="11">
    <source>
        <dbReference type="EMBL" id="HIX45314.1"/>
    </source>
</evidence>
<keyword evidence="5 8" id="KW-0255">Endonuclease</keyword>
<proteinExistence type="inferred from homology"/>
<keyword evidence="8" id="KW-0460">Magnesium</keyword>
<dbReference type="CDD" id="cd10845">
    <property type="entry name" value="DSRM_RNAse_III_family"/>
    <property type="match status" value="1"/>
</dbReference>
<evidence type="ECO:0000313" key="12">
    <source>
        <dbReference type="Proteomes" id="UP000824246"/>
    </source>
</evidence>
<evidence type="ECO:0000256" key="3">
    <source>
        <dbReference type="ARBA" id="ARBA00022664"/>
    </source>
</evidence>
<dbReference type="GO" id="GO:0019843">
    <property type="term" value="F:rRNA binding"/>
    <property type="evidence" value="ECO:0007669"/>
    <property type="project" value="UniProtKB-KW"/>
</dbReference>
<dbReference type="Pfam" id="PF00035">
    <property type="entry name" value="dsrm"/>
    <property type="match status" value="1"/>
</dbReference>
<dbReference type="PROSITE" id="PS00517">
    <property type="entry name" value="RNASE_3_1"/>
    <property type="match status" value="1"/>
</dbReference>
<dbReference type="InterPro" id="IPR036389">
    <property type="entry name" value="RNase_III_sf"/>
</dbReference>
<dbReference type="GO" id="GO:0006397">
    <property type="term" value="P:mRNA processing"/>
    <property type="evidence" value="ECO:0007669"/>
    <property type="project" value="UniProtKB-UniRule"/>
</dbReference>
<gene>
    <name evidence="8 11" type="primary">rnc</name>
    <name evidence="11" type="ORF">H9982_03745</name>
</gene>
<keyword evidence="3 8" id="KW-0507">mRNA processing</keyword>
<comment type="similarity">
    <text evidence="2">Belongs to the ribonuclease III family.</text>
</comment>
<keyword evidence="8" id="KW-0819">tRNA processing</keyword>
<comment type="function">
    <text evidence="8">Digests double-stranded RNA. Involved in the processing of primary rRNA transcript to yield the immediate precursors to the large and small rRNAs (23S and 16S). Processes some mRNAs, and tRNAs when they are encoded in the rRNA operon. Processes pre-crRNA and tracrRNA of type II CRISPR loci if present in the organism.</text>
</comment>
<evidence type="ECO:0000256" key="1">
    <source>
        <dbReference type="ARBA" id="ARBA00000109"/>
    </source>
</evidence>
<dbReference type="AlphaFoldDB" id="A0A9D1VQR8"/>
<dbReference type="GO" id="GO:0008033">
    <property type="term" value="P:tRNA processing"/>
    <property type="evidence" value="ECO:0007669"/>
    <property type="project" value="UniProtKB-KW"/>
</dbReference>
<evidence type="ECO:0000259" key="10">
    <source>
        <dbReference type="PROSITE" id="PS50142"/>
    </source>
</evidence>
<feature type="domain" description="RNase III" evidence="10">
    <location>
        <begin position="8"/>
        <end position="131"/>
    </location>
</feature>
<evidence type="ECO:0000259" key="9">
    <source>
        <dbReference type="PROSITE" id="PS50137"/>
    </source>
</evidence>
<feature type="active site" evidence="8">
    <location>
        <position position="52"/>
    </location>
</feature>
<reference evidence="11" key="1">
    <citation type="journal article" date="2021" name="PeerJ">
        <title>Extensive microbial diversity within the chicken gut microbiome revealed by metagenomics and culture.</title>
        <authorList>
            <person name="Gilroy R."/>
            <person name="Ravi A."/>
            <person name="Getino M."/>
            <person name="Pursley I."/>
            <person name="Horton D.L."/>
            <person name="Alikhan N.F."/>
            <person name="Baker D."/>
            <person name="Gharbi K."/>
            <person name="Hall N."/>
            <person name="Watson M."/>
            <person name="Adriaenssens E.M."/>
            <person name="Foster-Nyarko E."/>
            <person name="Jarju S."/>
            <person name="Secka A."/>
            <person name="Antonio M."/>
            <person name="Oren A."/>
            <person name="Chaudhuri R.R."/>
            <person name="La Ragione R."/>
            <person name="Hildebrand F."/>
            <person name="Pallen M.J."/>
        </authorList>
    </citation>
    <scope>NUCLEOTIDE SEQUENCE</scope>
    <source>
        <strain evidence="11">ChiHjej12B11-16260</strain>
    </source>
</reference>
<dbReference type="GO" id="GO:0010468">
    <property type="term" value="P:regulation of gene expression"/>
    <property type="evidence" value="ECO:0007669"/>
    <property type="project" value="TreeGrafter"/>
</dbReference>
<keyword evidence="4 8" id="KW-0540">Nuclease</keyword>
<organism evidence="11 12">
    <name type="scientific">Candidatus Barnesiella excrementipullorum</name>
    <dbReference type="NCBI Taxonomy" id="2838479"/>
    <lineage>
        <taxon>Bacteria</taxon>
        <taxon>Pseudomonadati</taxon>
        <taxon>Bacteroidota</taxon>
        <taxon>Bacteroidia</taxon>
        <taxon>Bacteroidales</taxon>
        <taxon>Barnesiellaceae</taxon>
        <taxon>Barnesiella</taxon>
    </lineage>
</organism>
<comment type="subunit">
    <text evidence="8">Homodimer.</text>
</comment>
<keyword evidence="6 8" id="KW-0378">Hydrolase</keyword>
<evidence type="ECO:0000256" key="2">
    <source>
        <dbReference type="ARBA" id="ARBA00010183"/>
    </source>
</evidence>
<dbReference type="HAMAP" id="MF_00104">
    <property type="entry name" value="RNase_III"/>
    <property type="match status" value="1"/>
</dbReference>
<name>A0A9D1VQR8_9BACT</name>
<dbReference type="PANTHER" id="PTHR11207">
    <property type="entry name" value="RIBONUCLEASE III"/>
    <property type="match status" value="1"/>
</dbReference>
<protein>
    <recommendedName>
        <fullName evidence="8">Ribonuclease 3</fullName>
        <ecNumber evidence="8">3.1.26.3</ecNumber>
    </recommendedName>
    <alternativeName>
        <fullName evidence="8">Ribonuclease III</fullName>
        <shortName evidence="8">RNase III</shortName>
    </alternativeName>
</protein>
<evidence type="ECO:0000256" key="8">
    <source>
        <dbReference type="HAMAP-Rule" id="MF_00104"/>
    </source>
</evidence>
<evidence type="ECO:0000256" key="5">
    <source>
        <dbReference type="ARBA" id="ARBA00022759"/>
    </source>
</evidence>
<dbReference type="CDD" id="cd00593">
    <property type="entry name" value="RIBOc"/>
    <property type="match status" value="1"/>
</dbReference>